<dbReference type="GO" id="GO:0016052">
    <property type="term" value="P:carbohydrate catabolic process"/>
    <property type="evidence" value="ECO:0007669"/>
    <property type="project" value="TreeGrafter"/>
</dbReference>
<keyword evidence="7" id="KW-1185">Reference proteome</keyword>
<evidence type="ECO:0000256" key="5">
    <source>
        <dbReference type="RuleBase" id="RU003690"/>
    </source>
</evidence>
<evidence type="ECO:0000256" key="4">
    <source>
        <dbReference type="PROSITE-ProRule" id="PRU10055"/>
    </source>
</evidence>
<protein>
    <submittedName>
        <fullName evidence="6">6-phospho-beta-glucosidase</fullName>
    </submittedName>
</protein>
<feature type="active site" description="Nucleophile" evidence="4">
    <location>
        <position position="384"/>
    </location>
</feature>
<dbReference type="FunFam" id="3.20.20.80:FF:000004">
    <property type="entry name" value="Beta-glucosidase 6-phospho-beta-glucosidase"/>
    <property type="match status" value="1"/>
</dbReference>
<name>A0A2K8SDZ8_9MOLU</name>
<dbReference type="Proteomes" id="UP000231823">
    <property type="component" value="Chromosome"/>
</dbReference>
<proteinExistence type="inferred from homology"/>
<dbReference type="Pfam" id="PF00232">
    <property type="entry name" value="Glyco_hydro_1"/>
    <property type="match status" value="1"/>
</dbReference>
<accession>A0A2K8SDZ8</accession>
<dbReference type="SUPFAM" id="SSF51445">
    <property type="entry name" value="(Trans)glycosidases"/>
    <property type="match status" value="1"/>
</dbReference>
<dbReference type="InterPro" id="IPR017853">
    <property type="entry name" value="GH"/>
</dbReference>
<dbReference type="AlphaFoldDB" id="A0A2K8SDZ8"/>
<dbReference type="InterPro" id="IPR018120">
    <property type="entry name" value="Glyco_hydro_1_AS"/>
</dbReference>
<keyword evidence="2" id="KW-0378">Hydrolase</keyword>
<dbReference type="GO" id="GO:0008422">
    <property type="term" value="F:beta-glucosidase activity"/>
    <property type="evidence" value="ECO:0007669"/>
    <property type="project" value="TreeGrafter"/>
</dbReference>
<comment type="similarity">
    <text evidence="1 5">Belongs to the glycosyl hydrolase 1 family.</text>
</comment>
<dbReference type="Gene3D" id="3.20.20.80">
    <property type="entry name" value="Glycosidases"/>
    <property type="match status" value="1"/>
</dbReference>
<dbReference type="RefSeq" id="WP_100916665.1">
    <property type="nucleotide sequence ID" value="NZ_CP025057.1"/>
</dbReference>
<dbReference type="OrthoDB" id="391810at2"/>
<keyword evidence="3" id="KW-0326">Glycosidase</keyword>
<sequence length="483" mass="56648">MKFVKKDFLWGEATSATQVEGAYDENGKSLTISEMRPFNPNLDRKSVTELSAYTKQDYEKAIENKEGLHYPKRYGIDQYHRYKEDIALFKEAGMNIYRMSIAWSRIFPNGDEAQPNKQGLEFYRDVFKECKKSGMEVMLTIQHYDVPYPIAKNYGGWVNKKVIDLYIKFATVIMNEYKDLVKYWLPFNEINVAPLSPVTGLGIFREDFKSEEEFRNASYQGLHNQFYAQAKVIEIAKTISKDIKMGCMVANITTYYADCNPVNVMQNLQFQQMERYFYYDVMIKGKYPTYSKRYFEQHNIKFETTPEELEVIAKNPVEYITFSYYMTSTISKELIDSAGGNLLMGGKNPFLQATEWGWQIDPIGLRVTLNELWDRYEIPLFISENGIGVVEKLNEKNTVEDDYRIEYLSQHFEQINEAILDGIDVFGYTMWTPIDVVSLSTNEMSKRYGLIFVDYDDYHKGSGDRFKKKSFDWFKNFMKTKEL</sequence>
<evidence type="ECO:0000313" key="6">
    <source>
        <dbReference type="EMBL" id="AUB31687.1"/>
    </source>
</evidence>
<dbReference type="PROSITE" id="PS00572">
    <property type="entry name" value="GLYCOSYL_HYDROL_F1_1"/>
    <property type="match status" value="1"/>
</dbReference>
<evidence type="ECO:0000313" key="7">
    <source>
        <dbReference type="Proteomes" id="UP000231823"/>
    </source>
</evidence>
<dbReference type="PANTHER" id="PTHR10353">
    <property type="entry name" value="GLYCOSYL HYDROLASE"/>
    <property type="match status" value="1"/>
</dbReference>
<evidence type="ECO:0000256" key="3">
    <source>
        <dbReference type="ARBA" id="ARBA00023295"/>
    </source>
</evidence>
<organism evidence="6 7">
    <name type="scientific">Spiroplasma floricola 23-6</name>
    <dbReference type="NCBI Taxonomy" id="1336749"/>
    <lineage>
        <taxon>Bacteria</taxon>
        <taxon>Bacillati</taxon>
        <taxon>Mycoplasmatota</taxon>
        <taxon>Mollicutes</taxon>
        <taxon>Entomoplasmatales</taxon>
        <taxon>Spiroplasmataceae</taxon>
        <taxon>Spiroplasma</taxon>
    </lineage>
</organism>
<dbReference type="PANTHER" id="PTHR10353:SF122">
    <property type="entry name" value="6-PHOSPHO-BETA-GLUCOSIDASE ASCB-RELATED"/>
    <property type="match status" value="1"/>
</dbReference>
<reference evidence="6 7" key="1">
    <citation type="submission" date="2017-12" db="EMBL/GenBank/DDBJ databases">
        <title>Complete genome sequence of Spiroplasma floricola 23-6 (ATCC 29989).</title>
        <authorList>
            <person name="Tsai Y.-M."/>
            <person name="Wu P.-S."/>
            <person name="Lo W.-S."/>
            <person name="Kuo C.-H."/>
        </authorList>
    </citation>
    <scope>NUCLEOTIDE SEQUENCE [LARGE SCALE GENOMIC DNA]</scope>
    <source>
        <strain evidence="6 7">23-6</strain>
    </source>
</reference>
<dbReference type="EMBL" id="CP025057">
    <property type="protein sequence ID" value="AUB31687.1"/>
    <property type="molecule type" value="Genomic_DNA"/>
</dbReference>
<gene>
    <name evidence="6" type="primary">bglA</name>
    <name evidence="6" type="ORF">SFLOR_v1c06370</name>
</gene>
<dbReference type="GO" id="GO:0005829">
    <property type="term" value="C:cytosol"/>
    <property type="evidence" value="ECO:0007669"/>
    <property type="project" value="TreeGrafter"/>
</dbReference>
<evidence type="ECO:0000256" key="2">
    <source>
        <dbReference type="ARBA" id="ARBA00022801"/>
    </source>
</evidence>
<evidence type="ECO:0000256" key="1">
    <source>
        <dbReference type="ARBA" id="ARBA00010838"/>
    </source>
</evidence>
<dbReference type="KEGG" id="sfz:SFLOR_v1c06370"/>
<dbReference type="InterPro" id="IPR001360">
    <property type="entry name" value="Glyco_hydro_1"/>
</dbReference>
<dbReference type="PRINTS" id="PR00131">
    <property type="entry name" value="GLHYDRLASE1"/>
</dbReference>